<dbReference type="GO" id="GO:0003676">
    <property type="term" value="F:nucleic acid binding"/>
    <property type="evidence" value="ECO:0007669"/>
    <property type="project" value="InterPro"/>
</dbReference>
<name>A0A226D6K4_FOLCA</name>
<dbReference type="InterPro" id="IPR036397">
    <property type="entry name" value="RNaseH_sf"/>
</dbReference>
<sequence>MSVLIVSKSFSSQRDIKNGHNDIKLSKGAIYNIIHGLGNRREAKNSGLPRPPSNYPPIKASRTVVMKIERLTSKENPAANEPSQKPWLCHKDILPLSKSDHQLKAPIYERCLKTTLGKELPKLYPTDYDKVIVHHDKALSHTATFTRRYAKDLEARRGTKIIKNTLSLVKSPDISPMDFFGFGHVKQKMVSKRPTKMDGLWKLVNGEWREIIPEICQGEFSAWKKRCWTVAQVHREHIEQIMDIDNHRILDNIYDSLGAHIISNRL</sequence>
<protein>
    <submittedName>
        <fullName evidence="1">Uncharacterized protein</fullName>
    </submittedName>
</protein>
<proteinExistence type="predicted"/>
<gene>
    <name evidence="1" type="ORF">Fcan01_24481</name>
</gene>
<reference evidence="1 2" key="1">
    <citation type="submission" date="2015-12" db="EMBL/GenBank/DDBJ databases">
        <title>The genome of Folsomia candida.</title>
        <authorList>
            <person name="Faddeeva A."/>
            <person name="Derks M.F."/>
            <person name="Anvar Y."/>
            <person name="Smit S."/>
            <person name="Van Straalen N."/>
            <person name="Roelofs D."/>
        </authorList>
    </citation>
    <scope>NUCLEOTIDE SEQUENCE [LARGE SCALE GENOMIC DNA]</scope>
    <source>
        <strain evidence="1 2">VU population</strain>
        <tissue evidence="1">Whole body</tissue>
    </source>
</reference>
<dbReference type="Proteomes" id="UP000198287">
    <property type="component" value="Unassembled WGS sequence"/>
</dbReference>
<accession>A0A226D6K4</accession>
<comment type="caution">
    <text evidence="1">The sequence shown here is derived from an EMBL/GenBank/DDBJ whole genome shotgun (WGS) entry which is preliminary data.</text>
</comment>
<evidence type="ECO:0000313" key="2">
    <source>
        <dbReference type="Proteomes" id="UP000198287"/>
    </source>
</evidence>
<organism evidence="1 2">
    <name type="scientific">Folsomia candida</name>
    <name type="common">Springtail</name>
    <dbReference type="NCBI Taxonomy" id="158441"/>
    <lineage>
        <taxon>Eukaryota</taxon>
        <taxon>Metazoa</taxon>
        <taxon>Ecdysozoa</taxon>
        <taxon>Arthropoda</taxon>
        <taxon>Hexapoda</taxon>
        <taxon>Collembola</taxon>
        <taxon>Entomobryomorpha</taxon>
        <taxon>Isotomoidea</taxon>
        <taxon>Isotomidae</taxon>
        <taxon>Proisotominae</taxon>
        <taxon>Folsomia</taxon>
    </lineage>
</organism>
<dbReference type="Gene3D" id="3.30.420.10">
    <property type="entry name" value="Ribonuclease H-like superfamily/Ribonuclease H"/>
    <property type="match status" value="1"/>
</dbReference>
<dbReference type="AlphaFoldDB" id="A0A226D6K4"/>
<dbReference type="OMA" id="QQYCEAN"/>
<dbReference type="EMBL" id="LNIX01000032">
    <property type="protein sequence ID" value="OXA40783.1"/>
    <property type="molecule type" value="Genomic_DNA"/>
</dbReference>
<keyword evidence="2" id="KW-1185">Reference proteome</keyword>
<evidence type="ECO:0000313" key="1">
    <source>
        <dbReference type="EMBL" id="OXA40783.1"/>
    </source>
</evidence>